<proteinExistence type="predicted"/>
<evidence type="ECO:0000313" key="1">
    <source>
        <dbReference type="EMBL" id="GAA3666117.1"/>
    </source>
</evidence>
<dbReference type="Proteomes" id="UP001500752">
    <property type="component" value="Unassembled WGS sequence"/>
</dbReference>
<dbReference type="EMBL" id="BAABEO010000001">
    <property type="protein sequence ID" value="GAA3666117.1"/>
    <property type="molecule type" value="Genomic_DNA"/>
</dbReference>
<sequence length="71" mass="7861">MNDQQTVSIGDLDAVPEGADRFIVRDRSRDLVLGDVRKADDARFEARRADGYFAGAFKTLAEAMRTLAGDR</sequence>
<comment type="caution">
    <text evidence="1">The sequence shown here is derived from an EMBL/GenBank/DDBJ whole genome shotgun (WGS) entry which is preliminary data.</text>
</comment>
<evidence type="ECO:0000313" key="2">
    <source>
        <dbReference type="Proteomes" id="UP001500752"/>
    </source>
</evidence>
<name>A0ABP7BPA9_9MICC</name>
<dbReference type="RefSeq" id="WP_345147678.1">
    <property type="nucleotide sequence ID" value="NZ_BAABEO010000001.1"/>
</dbReference>
<reference evidence="2" key="1">
    <citation type="journal article" date="2019" name="Int. J. Syst. Evol. Microbiol.">
        <title>The Global Catalogue of Microorganisms (GCM) 10K type strain sequencing project: providing services to taxonomists for standard genome sequencing and annotation.</title>
        <authorList>
            <consortium name="The Broad Institute Genomics Platform"/>
            <consortium name="The Broad Institute Genome Sequencing Center for Infectious Disease"/>
            <person name="Wu L."/>
            <person name="Ma J."/>
        </authorList>
    </citation>
    <scope>NUCLEOTIDE SEQUENCE [LARGE SCALE GENOMIC DNA]</scope>
    <source>
        <strain evidence="2">JCM 30742</strain>
    </source>
</reference>
<gene>
    <name evidence="1" type="ORF">GCM10023081_01130</name>
</gene>
<organism evidence="1 2">
    <name type="scientific">Arthrobacter ginkgonis</name>
    <dbReference type="NCBI Taxonomy" id="1630594"/>
    <lineage>
        <taxon>Bacteria</taxon>
        <taxon>Bacillati</taxon>
        <taxon>Actinomycetota</taxon>
        <taxon>Actinomycetes</taxon>
        <taxon>Micrococcales</taxon>
        <taxon>Micrococcaceae</taxon>
        <taxon>Arthrobacter</taxon>
    </lineage>
</organism>
<accession>A0ABP7BPA9</accession>
<keyword evidence="2" id="KW-1185">Reference proteome</keyword>
<protein>
    <submittedName>
        <fullName evidence="1">Uncharacterized protein</fullName>
    </submittedName>
</protein>